<reference evidence="1 2" key="1">
    <citation type="journal article" date="2015" name="Genome Biol.">
        <title>Comparative genomics of Steinernema reveals deeply conserved gene regulatory networks.</title>
        <authorList>
            <person name="Dillman A.R."/>
            <person name="Macchietto M."/>
            <person name="Porter C.F."/>
            <person name="Rogers A."/>
            <person name="Williams B."/>
            <person name="Antoshechkin I."/>
            <person name="Lee M.M."/>
            <person name="Goodwin Z."/>
            <person name="Lu X."/>
            <person name="Lewis E.E."/>
            <person name="Goodrich-Blair H."/>
            <person name="Stock S.P."/>
            <person name="Adams B.J."/>
            <person name="Sternberg P.W."/>
            <person name="Mortazavi A."/>
        </authorList>
    </citation>
    <scope>NUCLEOTIDE SEQUENCE [LARGE SCALE GENOMIC DNA]</scope>
    <source>
        <strain evidence="1 2">ALL</strain>
    </source>
</reference>
<protein>
    <submittedName>
        <fullName evidence="1">Uncharacterized protein</fullName>
    </submittedName>
</protein>
<dbReference type="Proteomes" id="UP000298663">
    <property type="component" value="Unassembled WGS sequence"/>
</dbReference>
<accession>A0A4U5M6G3</accession>
<comment type="caution">
    <text evidence="1">The sequence shown here is derived from an EMBL/GenBank/DDBJ whole genome shotgun (WGS) entry which is preliminary data.</text>
</comment>
<proteinExistence type="predicted"/>
<evidence type="ECO:0000313" key="1">
    <source>
        <dbReference type="EMBL" id="TKR64456.1"/>
    </source>
</evidence>
<evidence type="ECO:0000313" key="2">
    <source>
        <dbReference type="Proteomes" id="UP000298663"/>
    </source>
</evidence>
<dbReference type="EMBL" id="AZBU02000009">
    <property type="protein sequence ID" value="TKR64456.1"/>
    <property type="molecule type" value="Genomic_DNA"/>
</dbReference>
<dbReference type="AlphaFoldDB" id="A0A4U5M6G3"/>
<reference evidence="1 2" key="2">
    <citation type="journal article" date="2019" name="G3 (Bethesda)">
        <title>Hybrid Assembly of the Genome of the Entomopathogenic Nematode Steinernema carpocapsae Identifies the X-Chromosome.</title>
        <authorList>
            <person name="Serra L."/>
            <person name="Macchietto M."/>
            <person name="Macias-Munoz A."/>
            <person name="McGill C.J."/>
            <person name="Rodriguez I.M."/>
            <person name="Rodriguez B."/>
            <person name="Murad R."/>
            <person name="Mortazavi A."/>
        </authorList>
    </citation>
    <scope>NUCLEOTIDE SEQUENCE [LARGE SCALE GENOMIC DNA]</scope>
    <source>
        <strain evidence="1 2">ALL</strain>
    </source>
</reference>
<name>A0A4U5M6G3_STECR</name>
<sequence length="114" mass="12661">MEPATSAAHRPFPVEVDETLPGPLGCKYDDSLTELQIQLVVPGIKEKSFTRAANTDVYIKTDSERPQTAVVKKLDTKCEAGLCLYSRWFHSVKIAKILKLSRHRLDTSGSLNST</sequence>
<dbReference type="OrthoDB" id="6146649at2759"/>
<organism evidence="1 2">
    <name type="scientific">Steinernema carpocapsae</name>
    <name type="common">Entomopathogenic nematode</name>
    <dbReference type="NCBI Taxonomy" id="34508"/>
    <lineage>
        <taxon>Eukaryota</taxon>
        <taxon>Metazoa</taxon>
        <taxon>Ecdysozoa</taxon>
        <taxon>Nematoda</taxon>
        <taxon>Chromadorea</taxon>
        <taxon>Rhabditida</taxon>
        <taxon>Tylenchina</taxon>
        <taxon>Panagrolaimomorpha</taxon>
        <taxon>Strongyloidoidea</taxon>
        <taxon>Steinernematidae</taxon>
        <taxon>Steinernema</taxon>
    </lineage>
</organism>
<gene>
    <name evidence="1" type="ORF">L596_024983</name>
</gene>
<keyword evidence="2" id="KW-1185">Reference proteome</keyword>